<gene>
    <name evidence="2" type="ORF">CEXT_747211</name>
</gene>
<accession>A0AAV4XKI9</accession>
<evidence type="ECO:0000313" key="2">
    <source>
        <dbReference type="EMBL" id="GIY95188.1"/>
    </source>
</evidence>
<feature type="region of interest" description="Disordered" evidence="1">
    <location>
        <begin position="51"/>
        <end position="81"/>
    </location>
</feature>
<keyword evidence="3" id="KW-1185">Reference proteome</keyword>
<proteinExistence type="predicted"/>
<organism evidence="2 3">
    <name type="scientific">Caerostris extrusa</name>
    <name type="common">Bark spider</name>
    <name type="synonym">Caerostris bankana</name>
    <dbReference type="NCBI Taxonomy" id="172846"/>
    <lineage>
        <taxon>Eukaryota</taxon>
        <taxon>Metazoa</taxon>
        <taxon>Ecdysozoa</taxon>
        <taxon>Arthropoda</taxon>
        <taxon>Chelicerata</taxon>
        <taxon>Arachnida</taxon>
        <taxon>Araneae</taxon>
        <taxon>Araneomorphae</taxon>
        <taxon>Entelegynae</taxon>
        <taxon>Araneoidea</taxon>
        <taxon>Araneidae</taxon>
        <taxon>Caerostris</taxon>
    </lineage>
</organism>
<feature type="non-terminal residue" evidence="2">
    <location>
        <position position="81"/>
    </location>
</feature>
<reference evidence="2 3" key="1">
    <citation type="submission" date="2021-06" db="EMBL/GenBank/DDBJ databases">
        <title>Caerostris extrusa draft genome.</title>
        <authorList>
            <person name="Kono N."/>
            <person name="Arakawa K."/>
        </authorList>
    </citation>
    <scope>NUCLEOTIDE SEQUENCE [LARGE SCALE GENOMIC DNA]</scope>
</reference>
<sequence>MVLLVTIPSHGKSKSSILYLIAKKSISRITQTIGGCRRCKRILIGCTTFFPDDLESSDESTKKRLPTTPSTESEEGYTPFN</sequence>
<evidence type="ECO:0000256" key="1">
    <source>
        <dbReference type="SAM" id="MobiDB-lite"/>
    </source>
</evidence>
<dbReference type="AlphaFoldDB" id="A0AAV4XKI9"/>
<comment type="caution">
    <text evidence="2">The sequence shown here is derived from an EMBL/GenBank/DDBJ whole genome shotgun (WGS) entry which is preliminary data.</text>
</comment>
<name>A0AAV4XKI9_CAEEX</name>
<dbReference type="EMBL" id="BPLR01000487">
    <property type="protein sequence ID" value="GIY95188.1"/>
    <property type="molecule type" value="Genomic_DNA"/>
</dbReference>
<protein>
    <submittedName>
        <fullName evidence="2">Uncharacterized protein</fullName>
    </submittedName>
</protein>
<evidence type="ECO:0000313" key="3">
    <source>
        <dbReference type="Proteomes" id="UP001054945"/>
    </source>
</evidence>
<dbReference type="Proteomes" id="UP001054945">
    <property type="component" value="Unassembled WGS sequence"/>
</dbReference>